<dbReference type="Proteomes" id="UP000235672">
    <property type="component" value="Unassembled WGS sequence"/>
</dbReference>
<feature type="compositionally biased region" description="Low complexity" evidence="1">
    <location>
        <begin position="146"/>
        <end position="168"/>
    </location>
</feature>
<dbReference type="EMBL" id="KZ613522">
    <property type="protein sequence ID" value="PMD14352.1"/>
    <property type="molecule type" value="Genomic_DNA"/>
</dbReference>
<evidence type="ECO:0000313" key="2">
    <source>
        <dbReference type="EMBL" id="PMD14352.1"/>
    </source>
</evidence>
<keyword evidence="3" id="KW-1185">Reference proteome</keyword>
<feature type="compositionally biased region" description="Pro residues" evidence="1">
    <location>
        <begin position="176"/>
        <end position="185"/>
    </location>
</feature>
<protein>
    <submittedName>
        <fullName evidence="2">Uncharacterized protein</fullName>
    </submittedName>
</protein>
<evidence type="ECO:0000313" key="3">
    <source>
        <dbReference type="Proteomes" id="UP000235672"/>
    </source>
</evidence>
<gene>
    <name evidence="2" type="ORF">NA56DRAFT_710927</name>
</gene>
<feature type="region of interest" description="Disordered" evidence="1">
    <location>
        <begin position="116"/>
        <end position="200"/>
    </location>
</feature>
<sequence length="348" mass="37776">MKHGTLNLGRQSRWCSKNQELFSLYNATRSSRLKSAGATGHLQEMLVPERGPRTQRLFPVRQTVKSGHCPTVLARPRQPRPSASTTQQSITLVTGKGNAALLLPSLSFAVQPLSPEAPANHSARLPLTPHTPPYHTINPQPHQTRSRSSPPSLAGPLLSTPSPSPCSSFVLDEPGEPPPPPPRPPQTADRRPHIASSTSPFTNKITESHCLLSARQTPTNCCDLCLAELAAPICNPLTSPAGARSSQASAGVPYQPAVTDLHQVPPRTSPFLCAQCSVLRLSHTHNLLHELSACLRTCSLPPTQAPNVSVKAAFSRRVHLRWPIFHLHNHRNCRSSLLIIHLVLHAVE</sequence>
<name>A0A2J6PJW7_9HELO</name>
<accession>A0A2J6PJW7</accession>
<reference evidence="2 3" key="1">
    <citation type="submission" date="2016-05" db="EMBL/GenBank/DDBJ databases">
        <title>A degradative enzymes factory behind the ericoid mycorrhizal symbiosis.</title>
        <authorList>
            <consortium name="DOE Joint Genome Institute"/>
            <person name="Martino E."/>
            <person name="Morin E."/>
            <person name="Grelet G."/>
            <person name="Kuo A."/>
            <person name="Kohler A."/>
            <person name="Daghino S."/>
            <person name="Barry K."/>
            <person name="Choi C."/>
            <person name="Cichocki N."/>
            <person name="Clum A."/>
            <person name="Copeland A."/>
            <person name="Hainaut M."/>
            <person name="Haridas S."/>
            <person name="Labutti K."/>
            <person name="Lindquist E."/>
            <person name="Lipzen A."/>
            <person name="Khouja H.-R."/>
            <person name="Murat C."/>
            <person name="Ohm R."/>
            <person name="Olson A."/>
            <person name="Spatafora J."/>
            <person name="Veneault-Fourrey C."/>
            <person name="Henrissat B."/>
            <person name="Grigoriev I."/>
            <person name="Martin F."/>
            <person name="Perotto S."/>
        </authorList>
    </citation>
    <scope>NUCLEOTIDE SEQUENCE [LARGE SCALE GENOMIC DNA]</scope>
    <source>
        <strain evidence="2 3">UAMH 7357</strain>
    </source>
</reference>
<proteinExistence type="predicted"/>
<evidence type="ECO:0000256" key="1">
    <source>
        <dbReference type="SAM" id="MobiDB-lite"/>
    </source>
</evidence>
<dbReference type="AlphaFoldDB" id="A0A2J6PJW7"/>
<organism evidence="2 3">
    <name type="scientific">Hyaloscypha hepaticicola</name>
    <dbReference type="NCBI Taxonomy" id="2082293"/>
    <lineage>
        <taxon>Eukaryota</taxon>
        <taxon>Fungi</taxon>
        <taxon>Dikarya</taxon>
        <taxon>Ascomycota</taxon>
        <taxon>Pezizomycotina</taxon>
        <taxon>Leotiomycetes</taxon>
        <taxon>Helotiales</taxon>
        <taxon>Hyaloscyphaceae</taxon>
        <taxon>Hyaloscypha</taxon>
    </lineage>
</organism>
<feature type="compositionally biased region" description="Low complexity" evidence="1">
    <location>
        <begin position="125"/>
        <end position="136"/>
    </location>
</feature>